<evidence type="ECO:0000256" key="5">
    <source>
        <dbReference type="ARBA" id="ARBA00016895"/>
    </source>
</evidence>
<feature type="binding site" evidence="17">
    <location>
        <position position="101"/>
    </location>
    <ligand>
        <name>[4Fe-4S] cluster</name>
        <dbReference type="ChEBI" id="CHEBI:49883"/>
    </ligand>
</feature>
<dbReference type="UniPathway" id="UPA00392"/>
<reference evidence="18" key="1">
    <citation type="submission" date="2011-08" db="EMBL/GenBank/DDBJ databases">
        <authorList>
            <consortium name="The Broad Institute Genome Sequencing Platform"/>
            <person name="Earl A."/>
            <person name="Ward D."/>
            <person name="Feldgarden M."/>
            <person name="Gevers D."/>
            <person name="Sizova M."/>
            <person name="Hazen A."/>
            <person name="Epstein S."/>
            <person name="Young S.K."/>
            <person name="Zeng Q."/>
            <person name="Gargeya S."/>
            <person name="Fitzgerald M."/>
            <person name="Haas B."/>
            <person name="Abouelleil A."/>
            <person name="Alvarado L."/>
            <person name="Arachchi H.M."/>
            <person name="Berlin A."/>
            <person name="Brown A."/>
            <person name="Chapman S.B."/>
            <person name="Chen Z."/>
            <person name="Dunbar C."/>
            <person name="Freedman E."/>
            <person name="Gearin G."/>
            <person name="Gellesch M."/>
            <person name="Goldberg J."/>
            <person name="Griggs A."/>
            <person name="Gujja S."/>
            <person name="Heiman D."/>
            <person name="Howarth C."/>
            <person name="Larson L."/>
            <person name="Lui A."/>
            <person name="MacDonald P.J.P."/>
            <person name="Montmayeur A."/>
            <person name="Murphy C."/>
            <person name="Neiman D."/>
            <person name="Pearson M."/>
            <person name="Priest M."/>
            <person name="Roberts A."/>
            <person name="Saif S."/>
            <person name="Shea T."/>
            <person name="Shenoy N."/>
            <person name="Sisk P."/>
            <person name="Stolte C."/>
            <person name="Sykes S."/>
            <person name="Wortman J."/>
            <person name="Nusbaum C."/>
            <person name="Birren B."/>
        </authorList>
    </citation>
    <scope>NUCLEOTIDE SEQUENCE</scope>
    <source>
        <strain evidence="18">ACB1</strain>
    </source>
</reference>
<protein>
    <recommendedName>
        <fullName evidence="5 17">Epoxyqueuosine reductase QueH</fullName>
        <ecNumber evidence="4 17">1.17.99.6</ecNumber>
    </recommendedName>
    <alternativeName>
        <fullName evidence="15 17">Queuosine biosynthesis protein QueH</fullName>
    </alternativeName>
</protein>
<accession>G9WMB9</accession>
<feature type="binding site" evidence="17">
    <location>
        <position position="22"/>
    </location>
    <ligand>
        <name>[4Fe-4S] cluster</name>
        <dbReference type="ChEBI" id="CHEBI:49883"/>
    </ligand>
</feature>
<dbReference type="GO" id="GO:0046872">
    <property type="term" value="F:metal ion binding"/>
    <property type="evidence" value="ECO:0007669"/>
    <property type="project" value="UniProtKB-KW"/>
</dbReference>
<feature type="disulfide bond" description="Redox-active" evidence="17">
    <location>
        <begin position="190"/>
        <end position="192"/>
    </location>
</feature>
<evidence type="ECO:0000256" key="11">
    <source>
        <dbReference type="ARBA" id="ARBA00023004"/>
    </source>
</evidence>
<dbReference type="EMBL" id="AFZC02000003">
    <property type="protein sequence ID" value="EHL11672.1"/>
    <property type="molecule type" value="Genomic_DNA"/>
</dbReference>
<evidence type="ECO:0000256" key="16">
    <source>
        <dbReference type="ARBA" id="ARBA00047415"/>
    </source>
</evidence>
<keyword evidence="9 17" id="KW-0671">Queuosine biosynthesis</keyword>
<evidence type="ECO:0000313" key="18">
    <source>
        <dbReference type="EMBL" id="EHL11672.1"/>
    </source>
</evidence>
<dbReference type="Proteomes" id="UP000018461">
    <property type="component" value="Unassembled WGS sequence"/>
</dbReference>
<keyword evidence="8 17" id="KW-0479">Metal-binding</keyword>
<comment type="similarity">
    <text evidence="3 17">Belongs to the QueH family.</text>
</comment>
<dbReference type="AlphaFoldDB" id="G9WMB9"/>
<dbReference type="GO" id="GO:0051539">
    <property type="term" value="F:4 iron, 4 sulfur cluster binding"/>
    <property type="evidence" value="ECO:0007669"/>
    <property type="project" value="UniProtKB-UniRule"/>
</dbReference>
<comment type="function">
    <text evidence="1 17">Catalyzes the conversion of epoxyqueuosine (oQ) to queuosine (Q), which is a hypermodified base found in the wobble positions of tRNA(Asp), tRNA(Asn), tRNA(His) and tRNA(Tyr).</text>
</comment>
<keyword evidence="6 17" id="KW-0004">4Fe-4S</keyword>
<comment type="caution">
    <text evidence="18">The sequence shown here is derived from an EMBL/GenBank/DDBJ whole genome shotgun (WGS) entry which is preliminary data.</text>
</comment>
<evidence type="ECO:0000256" key="9">
    <source>
        <dbReference type="ARBA" id="ARBA00022785"/>
    </source>
</evidence>
<dbReference type="PANTHER" id="PTHR36701">
    <property type="entry name" value="EPOXYQUEUOSINE REDUCTASE QUEH"/>
    <property type="match status" value="1"/>
</dbReference>
<sequence length="210" mass="24269">MEAVIRENSGSSKPKLLLHACCAPCSTAVLESLVDFFDITLFFYNPNIESETEFLRRADECKRLVKEMGLPIHCIVTSYIHGEFLDIAKGLEKEPERGERCTACFQLRLEETAAFASRWNKENPENPFDYYCTSLSISPLKDAERLNKLGMEIGKNYGIPFLPSDFKKKGRYLRSVELSKQYELYRQDYCGCEFSKAESLRRNREKESIQ</sequence>
<dbReference type="EC" id="1.17.99.6" evidence="4 17"/>
<keyword evidence="10 17" id="KW-0560">Oxidoreductase</keyword>
<evidence type="ECO:0000256" key="15">
    <source>
        <dbReference type="ARBA" id="ARBA00031446"/>
    </source>
</evidence>
<evidence type="ECO:0000256" key="17">
    <source>
        <dbReference type="HAMAP-Rule" id="MF_02089"/>
    </source>
</evidence>
<gene>
    <name evidence="17" type="primary">queH</name>
    <name evidence="18" type="ORF">HMPREF9625_00502</name>
</gene>
<evidence type="ECO:0000256" key="13">
    <source>
        <dbReference type="ARBA" id="ARBA00023157"/>
    </source>
</evidence>
<keyword evidence="19" id="KW-1185">Reference proteome</keyword>
<dbReference type="PATRIC" id="fig|796943.3.peg.897"/>
<dbReference type="InterPro" id="IPR003828">
    <property type="entry name" value="QueH"/>
</dbReference>
<proteinExistence type="inferred from homology"/>
<dbReference type="STRING" id="796943.HMPREF9625_00502"/>
<feature type="binding site" evidence="17">
    <location>
        <position position="21"/>
    </location>
    <ligand>
        <name>[4Fe-4S] cluster</name>
        <dbReference type="ChEBI" id="CHEBI:49883"/>
    </ligand>
</feature>
<dbReference type="HAMAP" id="MF_02089">
    <property type="entry name" value="QueH"/>
    <property type="match status" value="1"/>
</dbReference>
<evidence type="ECO:0000256" key="3">
    <source>
        <dbReference type="ARBA" id="ARBA00008207"/>
    </source>
</evidence>
<organism evidence="18 19">
    <name type="scientific">Oribacterium parvum ACB1</name>
    <dbReference type="NCBI Taxonomy" id="796943"/>
    <lineage>
        <taxon>Bacteria</taxon>
        <taxon>Bacillati</taxon>
        <taxon>Bacillota</taxon>
        <taxon>Clostridia</taxon>
        <taxon>Lachnospirales</taxon>
        <taxon>Lachnospiraceae</taxon>
        <taxon>Oribacterium</taxon>
    </lineage>
</organism>
<evidence type="ECO:0000256" key="12">
    <source>
        <dbReference type="ARBA" id="ARBA00023014"/>
    </source>
</evidence>
<comment type="pathway">
    <text evidence="2 17">tRNA modification; tRNA-queuosine biosynthesis.</text>
</comment>
<dbReference type="GO" id="GO:0008616">
    <property type="term" value="P:tRNA queuosine(34) biosynthetic process"/>
    <property type="evidence" value="ECO:0007669"/>
    <property type="project" value="UniProtKB-UniRule"/>
</dbReference>
<dbReference type="GO" id="GO:0052693">
    <property type="term" value="F:epoxyqueuosine reductase activity"/>
    <property type="evidence" value="ECO:0007669"/>
    <property type="project" value="UniProtKB-UniRule"/>
</dbReference>
<keyword evidence="11 17" id="KW-0408">Iron</keyword>
<feature type="binding site" evidence="17">
    <location>
        <position position="104"/>
    </location>
    <ligand>
        <name>[4Fe-4S] cluster</name>
        <dbReference type="ChEBI" id="CHEBI:49883"/>
    </ligand>
</feature>
<dbReference type="PANTHER" id="PTHR36701:SF1">
    <property type="entry name" value="EPOXYQUEUOSINE REDUCTASE QUEH"/>
    <property type="match status" value="1"/>
</dbReference>
<evidence type="ECO:0000256" key="14">
    <source>
        <dbReference type="ARBA" id="ARBA00023284"/>
    </source>
</evidence>
<name>G9WMB9_9FIRM</name>
<evidence type="ECO:0000256" key="4">
    <source>
        <dbReference type="ARBA" id="ARBA00012622"/>
    </source>
</evidence>
<dbReference type="HOGENOM" id="CLU_088177_1_0_9"/>
<evidence type="ECO:0000256" key="2">
    <source>
        <dbReference type="ARBA" id="ARBA00004691"/>
    </source>
</evidence>
<keyword evidence="13 17" id="KW-1015">Disulfide bond</keyword>
<dbReference type="Pfam" id="PF02677">
    <property type="entry name" value="QueH"/>
    <property type="match status" value="1"/>
</dbReference>
<evidence type="ECO:0000256" key="8">
    <source>
        <dbReference type="ARBA" id="ARBA00022723"/>
    </source>
</evidence>
<reference evidence="18" key="2">
    <citation type="submission" date="2013-03" db="EMBL/GenBank/DDBJ databases">
        <title>The Genome Sequence of Oribacterium sp. ACB1.</title>
        <authorList>
            <consortium name="The Broad Institute Genomics Platform"/>
            <consortium name="The Broad Institute Genome Sequencing Center for Infectious Disease"/>
            <person name="Earl A."/>
            <person name="Ward D."/>
            <person name="Feldgarden M."/>
            <person name="Gevers D."/>
            <person name="Sizova M."/>
            <person name="Hazen A."/>
            <person name="Epstein S."/>
            <person name="Walker B."/>
            <person name="Young S."/>
            <person name="Zeng Q."/>
            <person name="Gargeya S."/>
            <person name="Fitzgerald M."/>
            <person name="Haas B."/>
            <person name="Abouelleil A."/>
            <person name="Allen A.W."/>
            <person name="Alvarado L."/>
            <person name="Arachchi H.M."/>
            <person name="Berlin A.M."/>
            <person name="Chapman S.B."/>
            <person name="Gainer-Dewar J."/>
            <person name="Goldberg J."/>
            <person name="Griggs A."/>
            <person name="Gujja S."/>
            <person name="Hansen M."/>
            <person name="Howarth C."/>
            <person name="Imamovic A."/>
            <person name="Ireland A."/>
            <person name="Larimer J."/>
            <person name="McCowan C."/>
            <person name="Murphy C."/>
            <person name="Pearson M."/>
            <person name="Poon T.W."/>
            <person name="Priest M."/>
            <person name="Roberts A."/>
            <person name="Saif S."/>
            <person name="Shea T."/>
            <person name="Sisk P."/>
            <person name="Sykes S."/>
            <person name="Wortman J."/>
            <person name="Nusbaum C."/>
            <person name="Birren B."/>
        </authorList>
    </citation>
    <scope>NUCLEOTIDE SEQUENCE [LARGE SCALE GENOMIC DNA]</scope>
    <source>
        <strain evidence="18">ACB1</strain>
    </source>
</reference>
<evidence type="ECO:0000256" key="10">
    <source>
        <dbReference type="ARBA" id="ARBA00023002"/>
    </source>
</evidence>
<evidence type="ECO:0000256" key="1">
    <source>
        <dbReference type="ARBA" id="ARBA00002268"/>
    </source>
</evidence>
<evidence type="ECO:0000313" key="19">
    <source>
        <dbReference type="Proteomes" id="UP000018461"/>
    </source>
</evidence>
<keyword evidence="12 17" id="KW-0411">Iron-sulfur</keyword>
<evidence type="ECO:0000256" key="6">
    <source>
        <dbReference type="ARBA" id="ARBA00022485"/>
    </source>
</evidence>
<keyword evidence="14 17" id="KW-0676">Redox-active center</keyword>
<evidence type="ECO:0000256" key="7">
    <source>
        <dbReference type="ARBA" id="ARBA00022694"/>
    </source>
</evidence>
<comment type="catalytic activity">
    <reaction evidence="16 17">
        <text>epoxyqueuosine(34) in tRNA + AH2 = queuosine(34) in tRNA + A + H2O</text>
        <dbReference type="Rhea" id="RHEA:32159"/>
        <dbReference type="Rhea" id="RHEA-COMP:18571"/>
        <dbReference type="Rhea" id="RHEA-COMP:18582"/>
        <dbReference type="ChEBI" id="CHEBI:13193"/>
        <dbReference type="ChEBI" id="CHEBI:15377"/>
        <dbReference type="ChEBI" id="CHEBI:17499"/>
        <dbReference type="ChEBI" id="CHEBI:194431"/>
        <dbReference type="ChEBI" id="CHEBI:194443"/>
        <dbReference type="EC" id="1.17.99.6"/>
    </reaction>
</comment>
<keyword evidence="7 17" id="KW-0819">tRNA processing</keyword>